<feature type="compositionally biased region" description="Basic and acidic residues" evidence="1">
    <location>
        <begin position="1023"/>
        <end position="1035"/>
    </location>
</feature>
<dbReference type="RefSeq" id="WP_071896233.1">
    <property type="nucleotide sequence ID" value="NZ_MPIN01000001.1"/>
</dbReference>
<protein>
    <recommendedName>
        <fullName evidence="4">PilC beta-propeller domain-containing protein</fullName>
    </recommendedName>
</protein>
<evidence type="ECO:0008006" key="4">
    <source>
        <dbReference type="Google" id="ProtNLM"/>
    </source>
</evidence>
<accession>A0A1L9BIQ6</accession>
<comment type="caution">
    <text evidence="2">The sequence shown here is derived from an EMBL/GenBank/DDBJ whole genome shotgun (WGS) entry which is preliminary data.</text>
</comment>
<reference evidence="2 3" key="2">
    <citation type="submission" date="2016-12" db="EMBL/GenBank/DDBJ databases">
        <title>Draft Genome Sequence of Cystobacter ferrugineus Strain Cbfe23.</title>
        <authorList>
            <person name="Akbar S."/>
            <person name="Dowd S.E."/>
            <person name="Stevens D.C."/>
        </authorList>
    </citation>
    <scope>NUCLEOTIDE SEQUENCE [LARGE SCALE GENOMIC DNA]</scope>
    <source>
        <strain evidence="2 3">Cbfe23</strain>
    </source>
</reference>
<dbReference type="OrthoDB" id="5489283at2"/>
<gene>
    <name evidence="2" type="ORF">BON30_02660</name>
</gene>
<feature type="region of interest" description="Disordered" evidence="1">
    <location>
        <begin position="1009"/>
        <end position="1035"/>
    </location>
</feature>
<dbReference type="EMBL" id="MPIN01000001">
    <property type="protein sequence ID" value="OJH42137.1"/>
    <property type="molecule type" value="Genomic_DNA"/>
</dbReference>
<proteinExistence type="predicted"/>
<feature type="region of interest" description="Disordered" evidence="1">
    <location>
        <begin position="910"/>
        <end position="941"/>
    </location>
</feature>
<dbReference type="InterPro" id="IPR036465">
    <property type="entry name" value="vWFA_dom_sf"/>
</dbReference>
<evidence type="ECO:0000256" key="1">
    <source>
        <dbReference type="SAM" id="MobiDB-lite"/>
    </source>
</evidence>
<reference evidence="3" key="1">
    <citation type="submission" date="2016-11" db="EMBL/GenBank/DDBJ databases">
        <authorList>
            <person name="Shukria A."/>
            <person name="Stevens D.C."/>
        </authorList>
    </citation>
    <scope>NUCLEOTIDE SEQUENCE [LARGE SCALE GENOMIC DNA]</scope>
    <source>
        <strain evidence="3">Cbfe23</strain>
    </source>
</reference>
<sequence>MMRINFDTLRRAWKSSFSRKVALASGAVVVGATGLAALESRSGLLGTPADAACCTGAVATGDSMISPPQGADKDFFELPSSPPSVFFLLGTNRSMQEFAYDPKLRSYLRDAAGKEQTNTGYLPEVFSSTHTSPGPVYNDTKRGNFVNTGCDDPELIKAMSWFEKGSSDPEKNGSTIYDPDPDLGGDEFFNPGEFYHSRGWRVSWNGNNEDLPYSMNADFKGTVSDSNVTNMCRQVWGGDGSYTKLPALYYFNECIRCLSSKGWWRGPIAPFTEKENGHLGPPQYKDEPQFPKEAYRKWVVSGRILNLHPPKFVVARKVLKDIIDKAENVRMGVATFGEDRGWYDPPWVLADIEPSCPKSYPVIDEAELNRPNLKRKVNTAKFRHNERAIGEALFGLGGYFSSQGVDQRWTKWFDQTLIGNNTPKYSEGWNGWPGQPNGGIFDNPIWPKQSGGAYGESGDEWLKQQYTYTDPATGNLITLPGQRFEQGGSNKAVCFPCQVSSVIVLTDGTPKYDNSVPITKMMKLLVDAGARHETPGKELVTFDPSDPRNNLNSGGINYCGDFGVSKFDCDYTDYNWPHGLAKGNMNFMDDVAFFLAHSDLRTADGQEAQSKGVQSMRTYTVGYGDNSPMLQSIAKAGKGKFYRADNGQQLHDAIINALGDIKQQSTSFASANISGVQTGGMESSTFVPRFIPRRDRPYEGHLYRFFYFNEFAQGCKPTKPPATPHARDLNGDGDCDDAFFLDKPSGFDGKVAKIENFTKLDIVQENDEGVWVQAATGVVDEKGVLKGGLPAEPFWDVSETLNLRKAGLKCDFDNPLNPVGGRCIFTLIDRNKDSKFTAEDNPPVEFHEENVAQLKEYLLAAGDTFCSTMFSRGGQSTGYNPSSAEDQSKCASLLIRFVRGVDVFDIDGDNERAEGRPCADDLLDSPAPNTGSTDAEDRQHQKGQKTCKLADIFHSSPVTVEPPVEPFLCSLGLSSQCVSTLYDDFSYSVTSEPLCGTGGSATPCYKATPMSPPRSASKPYGAYEEHVKPKPEDTEGLKVARRDRIALVGSNGGMLHAIHVGTYNAAASTKGPVYDVGTGQELWAFVPPDLMPRLNQMVSGHDYYVDGTAMVRDIWADGAPSDLSRDGKKEKTEFRTIAVMSERGGGQRYMALDVTDPYLMLKAAKNQADGSLKPFRWMFPNACDKESLTMGQSWLNFAPKPPPIGPVRLKASESGPTSDKERGWEERWVAMLNGGYSPDLSRGRGVYMVDAWTGEKVWAAEARPGANAGSYAAVLNTMQPVVASVSMVDIGKAEGLQRDMDGFFDTMVVGDMGGQVWTFRFKEPGVVDTTTGVVKNWFGARSLEVQRSDGAVNGHEKAPFFHVASTVLQPDTGWLRAFLGTGDRQHLRTSPGTDCSADDLLACIRLKCDVKATFVGELNGQQRNSTIEYKGGVLTSNAESWQNTIGSACSSAKMELTELTYSCPASAYGSATYPPLTLSTKSSCSLTGGSWECTHSPLNTFDDHDQLLSPEEEVTVGTNRYFGFHAYGGSKRVFNDEAGAIAFDKLRLTDKPNFTCEGQNCSLVDMTIPDNLYSKLPAVNGVEQRYITDVNLAVMRNKAPGSSSPGWFIRYTNNKAERTASGSTVLAGVVFWSSFAPYTEKNADVCSLAGMNDRSYSWQASAITGLPDMAAGFRTTDGVIASREAKTQAPPGEPTPVIAISKAGTISYQVALSSAGSAPTNETLKTRANATPDISWMEVPRNLHECRHENSDACSEEEASASTP</sequence>
<name>A0A1L9BIQ6_9BACT</name>
<keyword evidence="3" id="KW-1185">Reference proteome</keyword>
<dbReference type="STRING" id="83449.BON30_02660"/>
<dbReference type="Gene3D" id="3.40.50.410">
    <property type="entry name" value="von Willebrand factor, type A domain"/>
    <property type="match status" value="1"/>
</dbReference>
<feature type="compositionally biased region" description="Basic and acidic residues" evidence="1">
    <location>
        <begin position="910"/>
        <end position="919"/>
    </location>
</feature>
<dbReference type="Proteomes" id="UP000182229">
    <property type="component" value="Unassembled WGS sequence"/>
</dbReference>
<evidence type="ECO:0000313" key="2">
    <source>
        <dbReference type="EMBL" id="OJH42137.1"/>
    </source>
</evidence>
<organism evidence="2 3">
    <name type="scientific">Cystobacter ferrugineus</name>
    <dbReference type="NCBI Taxonomy" id="83449"/>
    <lineage>
        <taxon>Bacteria</taxon>
        <taxon>Pseudomonadati</taxon>
        <taxon>Myxococcota</taxon>
        <taxon>Myxococcia</taxon>
        <taxon>Myxococcales</taxon>
        <taxon>Cystobacterineae</taxon>
        <taxon>Archangiaceae</taxon>
        <taxon>Cystobacter</taxon>
    </lineage>
</organism>
<evidence type="ECO:0000313" key="3">
    <source>
        <dbReference type="Proteomes" id="UP000182229"/>
    </source>
</evidence>